<dbReference type="EMBL" id="LAZR01000300">
    <property type="protein sequence ID" value="KKN76034.1"/>
    <property type="molecule type" value="Genomic_DNA"/>
</dbReference>
<reference evidence="3" key="1">
    <citation type="journal article" date="2015" name="Nature">
        <title>Complex archaea that bridge the gap between prokaryotes and eukaryotes.</title>
        <authorList>
            <person name="Spang A."/>
            <person name="Saw J.H."/>
            <person name="Jorgensen S.L."/>
            <person name="Zaremba-Niedzwiedzka K."/>
            <person name="Martijn J."/>
            <person name="Lind A.E."/>
            <person name="van Eijk R."/>
            <person name="Schleper C."/>
            <person name="Guy L."/>
            <person name="Ettema T.J."/>
        </authorList>
    </citation>
    <scope>NUCLEOTIDE SEQUENCE</scope>
</reference>
<dbReference type="Pfam" id="PF00535">
    <property type="entry name" value="Glycos_transf_2"/>
    <property type="match status" value="1"/>
</dbReference>
<dbReference type="AlphaFoldDB" id="A0A0F9TA00"/>
<keyword evidence="1" id="KW-0812">Transmembrane</keyword>
<sequence>MKVVITIPAYNEEDSIGNVIKEIKKVMNSNKYNYKILVLNDGSKDRTIEISKENGAIIVSNKRNFGLAETFKREIQECLKLKADIIVHTDADGQYPSKYIPEMIKKVEKGYDLVLGSRFGKGKYVGSFIKRLGNIAFAKVLSNLLKTKITDTTTGFRAFTPEVANIPLINNFTYTHEQLIRAGKSKMKIGEVSIKTNKTRPSKLFKNSFDYAIKAWINILRIYRDFEPLKFFGRIGLFIFSLGFLIGLCLLYLFITTLTIKGHIGIAMLSMLLITTGIHIILFGFLADMRIK</sequence>
<comment type="caution">
    <text evidence="3">The sequence shown here is derived from an EMBL/GenBank/DDBJ whole genome shotgun (WGS) entry which is preliminary data.</text>
</comment>
<feature type="transmembrane region" description="Helical" evidence="1">
    <location>
        <begin position="266"/>
        <end position="287"/>
    </location>
</feature>
<evidence type="ECO:0000313" key="3">
    <source>
        <dbReference type="EMBL" id="KKN76034.1"/>
    </source>
</evidence>
<feature type="domain" description="Glycosyltransferase 2-like" evidence="2">
    <location>
        <begin position="5"/>
        <end position="162"/>
    </location>
</feature>
<name>A0A0F9TA00_9ZZZZ</name>
<dbReference type="InterPro" id="IPR001173">
    <property type="entry name" value="Glyco_trans_2-like"/>
</dbReference>
<feature type="transmembrane region" description="Helical" evidence="1">
    <location>
        <begin position="231"/>
        <end position="254"/>
    </location>
</feature>
<organism evidence="3">
    <name type="scientific">marine sediment metagenome</name>
    <dbReference type="NCBI Taxonomy" id="412755"/>
    <lineage>
        <taxon>unclassified sequences</taxon>
        <taxon>metagenomes</taxon>
        <taxon>ecological metagenomes</taxon>
    </lineage>
</organism>
<keyword evidence="1" id="KW-1133">Transmembrane helix</keyword>
<accession>A0A0F9TA00</accession>
<evidence type="ECO:0000259" key="2">
    <source>
        <dbReference type="Pfam" id="PF00535"/>
    </source>
</evidence>
<dbReference type="PANTHER" id="PTHR48090">
    <property type="entry name" value="UNDECAPRENYL-PHOSPHATE 4-DEOXY-4-FORMAMIDO-L-ARABINOSE TRANSFERASE-RELATED"/>
    <property type="match status" value="1"/>
</dbReference>
<dbReference type="SUPFAM" id="SSF53448">
    <property type="entry name" value="Nucleotide-diphospho-sugar transferases"/>
    <property type="match status" value="1"/>
</dbReference>
<keyword evidence="1" id="KW-0472">Membrane</keyword>
<dbReference type="CDD" id="cd04179">
    <property type="entry name" value="DPM_DPG-synthase_like"/>
    <property type="match status" value="1"/>
</dbReference>
<protein>
    <recommendedName>
        <fullName evidence="2">Glycosyltransferase 2-like domain-containing protein</fullName>
    </recommendedName>
</protein>
<proteinExistence type="predicted"/>
<dbReference type="InterPro" id="IPR029044">
    <property type="entry name" value="Nucleotide-diphossugar_trans"/>
</dbReference>
<gene>
    <name evidence="3" type="ORF">LCGC14_0374240</name>
</gene>
<dbReference type="InterPro" id="IPR050256">
    <property type="entry name" value="Glycosyltransferase_2"/>
</dbReference>
<dbReference type="Gene3D" id="3.90.550.10">
    <property type="entry name" value="Spore Coat Polysaccharide Biosynthesis Protein SpsA, Chain A"/>
    <property type="match status" value="1"/>
</dbReference>
<evidence type="ECO:0000256" key="1">
    <source>
        <dbReference type="SAM" id="Phobius"/>
    </source>
</evidence>